<dbReference type="EMBL" id="JBHZQA010000011">
    <property type="protein sequence ID" value="MFE3849149.1"/>
    <property type="molecule type" value="Genomic_DNA"/>
</dbReference>
<keyword evidence="7" id="KW-1185">Reference proteome</keyword>
<evidence type="ECO:0000313" key="6">
    <source>
        <dbReference type="EMBL" id="MFE3849149.1"/>
    </source>
</evidence>
<dbReference type="InterPro" id="IPR052034">
    <property type="entry name" value="NasD-like"/>
</dbReference>
<dbReference type="PANTHER" id="PTHR43809">
    <property type="entry name" value="NITRITE REDUCTASE (NADH) LARGE SUBUNIT"/>
    <property type="match status" value="1"/>
</dbReference>
<proteinExistence type="predicted"/>
<keyword evidence="3" id="KW-0560">Oxidoreductase</keyword>
<evidence type="ECO:0000256" key="1">
    <source>
        <dbReference type="ARBA" id="ARBA00022617"/>
    </source>
</evidence>
<evidence type="ECO:0000256" key="5">
    <source>
        <dbReference type="ARBA" id="ARBA00023014"/>
    </source>
</evidence>
<keyword evidence="4" id="KW-0408">Iron</keyword>
<keyword evidence="1" id="KW-0349">Heme</keyword>
<dbReference type="Proteomes" id="UP001600039">
    <property type="component" value="Unassembled WGS sequence"/>
</dbReference>
<protein>
    <submittedName>
        <fullName evidence="6">Uncharacterized protein</fullName>
    </submittedName>
</protein>
<evidence type="ECO:0000256" key="2">
    <source>
        <dbReference type="ARBA" id="ARBA00022723"/>
    </source>
</evidence>
<dbReference type="PANTHER" id="PTHR43809:SF1">
    <property type="entry name" value="NITRITE REDUCTASE (NADH) LARGE SUBUNIT"/>
    <property type="match status" value="1"/>
</dbReference>
<dbReference type="RefSeq" id="WP_379858897.1">
    <property type="nucleotide sequence ID" value="NZ_JBHZQA010000011.1"/>
</dbReference>
<keyword evidence="2" id="KW-0479">Metal-binding</keyword>
<comment type="caution">
    <text evidence="6">The sequence shown here is derived from an EMBL/GenBank/DDBJ whole genome shotgun (WGS) entry which is preliminary data.</text>
</comment>
<name>A0ABW6HQ47_9FLAO</name>
<accession>A0ABW6HQ47</accession>
<sequence>MDKLEGGLDYLKEVIIHDRIGICEALESEMESLVGTFECEWKQVLEKPRLMKRFSHFVNSDETDDTIEYVPLRDQKMPKSW</sequence>
<evidence type="ECO:0000313" key="7">
    <source>
        <dbReference type="Proteomes" id="UP001600039"/>
    </source>
</evidence>
<reference evidence="6 7" key="1">
    <citation type="submission" date="2024-06" db="EMBL/GenBank/DDBJ databases">
        <title>Flavobacterium spp. isolated from glacier.</title>
        <authorList>
            <person name="Han D."/>
        </authorList>
    </citation>
    <scope>NUCLEOTIDE SEQUENCE [LARGE SCALE GENOMIC DNA]</scope>
    <source>
        <strain evidence="6 7">LB3P45</strain>
    </source>
</reference>
<gene>
    <name evidence="6" type="ORF">ACFX5D_14350</name>
</gene>
<organism evidence="6 7">
    <name type="scientific">Flavobacterium fructosi</name>
    <dbReference type="NCBI Taxonomy" id="3230416"/>
    <lineage>
        <taxon>Bacteria</taxon>
        <taxon>Pseudomonadati</taxon>
        <taxon>Bacteroidota</taxon>
        <taxon>Flavobacteriia</taxon>
        <taxon>Flavobacteriales</taxon>
        <taxon>Flavobacteriaceae</taxon>
        <taxon>Flavobacterium</taxon>
    </lineage>
</organism>
<evidence type="ECO:0000256" key="4">
    <source>
        <dbReference type="ARBA" id="ARBA00023004"/>
    </source>
</evidence>
<keyword evidence="5" id="KW-0411">Iron-sulfur</keyword>
<evidence type="ECO:0000256" key="3">
    <source>
        <dbReference type="ARBA" id="ARBA00023002"/>
    </source>
</evidence>